<evidence type="ECO:0000256" key="1">
    <source>
        <dbReference type="ARBA" id="ARBA00010139"/>
    </source>
</evidence>
<dbReference type="AlphaFoldDB" id="A0A4Q2UVR0"/>
<comment type="caution">
    <text evidence="3">The sequence shown here is derived from an EMBL/GenBank/DDBJ whole genome shotgun (WGS) entry which is preliminary data.</text>
</comment>
<dbReference type="Gene3D" id="3.50.50.60">
    <property type="entry name" value="FAD/NAD(P)-binding domain"/>
    <property type="match status" value="1"/>
</dbReference>
<feature type="transmembrane region" description="Helical" evidence="2">
    <location>
        <begin position="243"/>
        <end position="261"/>
    </location>
</feature>
<organism evidence="3 4">
    <name type="scientific">Fusarium oxysporum f. sp. narcissi</name>
    <dbReference type="NCBI Taxonomy" id="451672"/>
    <lineage>
        <taxon>Eukaryota</taxon>
        <taxon>Fungi</taxon>
        <taxon>Dikarya</taxon>
        <taxon>Ascomycota</taxon>
        <taxon>Pezizomycotina</taxon>
        <taxon>Sordariomycetes</taxon>
        <taxon>Hypocreomycetidae</taxon>
        <taxon>Hypocreales</taxon>
        <taxon>Nectriaceae</taxon>
        <taxon>Fusarium</taxon>
        <taxon>Fusarium oxysporum species complex</taxon>
    </lineage>
</organism>
<comment type="similarity">
    <text evidence="1">Belongs to the FAD-binding monooxygenase family.</text>
</comment>
<evidence type="ECO:0000313" key="3">
    <source>
        <dbReference type="EMBL" id="RYC78455.1"/>
    </source>
</evidence>
<reference evidence="3 4" key="1">
    <citation type="submission" date="2016-12" db="EMBL/GenBank/DDBJ databases">
        <title>Draft genome sequence of Fusarium oxysporum causing rot on Narcissus.</title>
        <authorList>
            <person name="Armitage A.D."/>
            <person name="Taylor A."/>
            <person name="Clarkson J.P."/>
            <person name="Harrison R.J."/>
            <person name="Jackson A.C."/>
        </authorList>
    </citation>
    <scope>NUCLEOTIDE SEQUENCE [LARGE SCALE GENOMIC DNA]</scope>
    <source>
        <strain evidence="3 4">N139</strain>
    </source>
</reference>
<accession>A0A4Q2UVR0</accession>
<dbReference type="Proteomes" id="UP000290540">
    <property type="component" value="Unassembled WGS sequence"/>
</dbReference>
<dbReference type="PANTHER" id="PTHR42877">
    <property type="entry name" value="L-ORNITHINE N(5)-MONOOXYGENASE-RELATED"/>
    <property type="match status" value="1"/>
</dbReference>
<name>A0A4Q2UVR0_FUSOX</name>
<dbReference type="PANTHER" id="PTHR42877:SF10">
    <property type="entry name" value="L-ORNITHINE N(5)-OXYGENASE"/>
    <property type="match status" value="1"/>
</dbReference>
<dbReference type="InterPro" id="IPR036188">
    <property type="entry name" value="FAD/NAD-bd_sf"/>
</dbReference>
<evidence type="ECO:0000256" key="2">
    <source>
        <dbReference type="SAM" id="Phobius"/>
    </source>
</evidence>
<dbReference type="SUPFAM" id="SSF51905">
    <property type="entry name" value="FAD/NAD(P)-binding domain"/>
    <property type="match status" value="1"/>
</dbReference>
<gene>
    <name evidence="3" type="ORF">BFJ63_vAg18670</name>
</gene>
<dbReference type="EMBL" id="MQTW01001131">
    <property type="protein sequence ID" value="RYC78455.1"/>
    <property type="molecule type" value="Genomic_DNA"/>
</dbReference>
<feature type="non-terminal residue" evidence="3">
    <location>
        <position position="1"/>
    </location>
</feature>
<evidence type="ECO:0000313" key="4">
    <source>
        <dbReference type="Proteomes" id="UP000290540"/>
    </source>
</evidence>
<keyword evidence="2" id="KW-0812">Transmembrane</keyword>
<proteinExistence type="inferred from homology"/>
<dbReference type="InterPro" id="IPR051209">
    <property type="entry name" value="FAD-bind_Monooxygenase_sf"/>
</dbReference>
<protein>
    <recommendedName>
        <fullName evidence="5">Monooxygenase</fullName>
    </recommendedName>
</protein>
<sequence length="278" mass="32079">YHEILTPNYSVGCKRRIYDKAWFPSLRDRRVTLTTLALTKVEENSLTLSPGPKTHASERMAGTVDVPADVIVLANGFAVHNWFHPLKVIGRDKTTLQEAFETRGGPQLYRATALDGFPNLFILFGPNSFTGHSSVILGLENQINHAIKLMRPVLRGDVTTIEVKRDATLAYTKQIQKDLNNMVWNSSHCSSWYKNGNGKNFVSYPYSMIWHTLQFWFPTWAHWNVEFTQQGEARRWRKRRARMLLFLIIGFITLIAKFRSIRSLRLIMLSIRSLQLVK</sequence>
<evidence type="ECO:0008006" key="5">
    <source>
        <dbReference type="Google" id="ProtNLM"/>
    </source>
</evidence>
<keyword evidence="2" id="KW-1133">Transmembrane helix</keyword>
<keyword evidence="2" id="KW-0472">Membrane</keyword>